<evidence type="ECO:0000313" key="2">
    <source>
        <dbReference type="Proteomes" id="UP000249066"/>
    </source>
</evidence>
<accession>A0A2W5C9S9</accession>
<sequence>MIDRRAFLLTTAAAGASTLLGARAWALDATTGSPALTALFDEIFNEDLRRRPESATQLGLDKGANADLRFRLSDDSRAGRAAARAATQSQLKRLDAFDRTGLSAADKLNLDVVTYTRKSAEAVQRFDFGGSSYGPSPYVVSQLAGAYQSVTDFLDTKHKIATKDDADAYLSRLRAFADQLDANTDRMRHDAGLGVIAPDFILDTTLTQMTKTRVPAAEALVVTSIATRAAAKELGDSYGRDAASIYEQSILPALDRQIALTKELRAKATHDAGVWKMSQGADFYATALHNTTTVNLSPEEVHKFGLDQAQAISSRLDGLLKKQGMTRGSVGERMAALYKSPEQLYPNTDEGKKQAIAYCNERLAAIRVRLPEVFERIPPYTFEVRRVPPQTEAGAASAFSQAPAIDGSRPGLVYFNLHDSAEWPKFCLATTVYHEGLPGHQFESGLALSNTGLPLIRKVGGFSGYGEGWALYAEQLADEIGMYADDPLGQLGYLKFQLFRANRCVVDTGIHHYRWSREQAIKHFVDQDGEAPGFATREVERYCVTPGQACSYKLGHSVFVDIREKAKAKLGARFDIRKYHSAVLAPGRVPLEILQKVGDDWIAASIG</sequence>
<protein>
    <submittedName>
        <fullName evidence="1">DUF885 domain-containing protein</fullName>
    </submittedName>
</protein>
<organism evidence="1 2">
    <name type="scientific">Sphingomonas sanxanigenens</name>
    <dbReference type="NCBI Taxonomy" id="397260"/>
    <lineage>
        <taxon>Bacteria</taxon>
        <taxon>Pseudomonadati</taxon>
        <taxon>Pseudomonadota</taxon>
        <taxon>Alphaproteobacteria</taxon>
        <taxon>Sphingomonadales</taxon>
        <taxon>Sphingomonadaceae</taxon>
        <taxon>Sphingomonas</taxon>
    </lineage>
</organism>
<evidence type="ECO:0000313" key="1">
    <source>
        <dbReference type="EMBL" id="PZO91078.1"/>
    </source>
</evidence>
<gene>
    <name evidence="1" type="ORF">DI623_04555</name>
</gene>
<dbReference type="InterPro" id="IPR010281">
    <property type="entry name" value="DUF885"/>
</dbReference>
<dbReference type="PANTHER" id="PTHR33361">
    <property type="entry name" value="GLR0591 PROTEIN"/>
    <property type="match status" value="1"/>
</dbReference>
<dbReference type="Proteomes" id="UP000249066">
    <property type="component" value="Unassembled WGS sequence"/>
</dbReference>
<dbReference type="InterPro" id="IPR006311">
    <property type="entry name" value="TAT_signal"/>
</dbReference>
<dbReference type="PANTHER" id="PTHR33361:SF2">
    <property type="entry name" value="DUF885 DOMAIN-CONTAINING PROTEIN"/>
    <property type="match status" value="1"/>
</dbReference>
<dbReference type="AlphaFoldDB" id="A0A2W5C9S9"/>
<comment type="caution">
    <text evidence="1">The sequence shown here is derived from an EMBL/GenBank/DDBJ whole genome shotgun (WGS) entry which is preliminary data.</text>
</comment>
<dbReference type="Pfam" id="PF05960">
    <property type="entry name" value="DUF885"/>
    <property type="match status" value="1"/>
</dbReference>
<proteinExistence type="predicted"/>
<dbReference type="PROSITE" id="PS51318">
    <property type="entry name" value="TAT"/>
    <property type="match status" value="1"/>
</dbReference>
<dbReference type="EMBL" id="QFNN01000015">
    <property type="protein sequence ID" value="PZO91078.1"/>
    <property type="molecule type" value="Genomic_DNA"/>
</dbReference>
<name>A0A2W5C9S9_9SPHN</name>
<reference evidence="1 2" key="1">
    <citation type="submission" date="2017-08" db="EMBL/GenBank/DDBJ databases">
        <title>Infants hospitalized years apart are colonized by the same room-sourced microbial strains.</title>
        <authorList>
            <person name="Brooks B."/>
            <person name="Olm M.R."/>
            <person name="Firek B.A."/>
            <person name="Baker R."/>
            <person name="Thomas B.C."/>
            <person name="Morowitz M.J."/>
            <person name="Banfield J.F."/>
        </authorList>
    </citation>
    <scope>NUCLEOTIDE SEQUENCE [LARGE SCALE GENOMIC DNA]</scope>
    <source>
        <strain evidence="1">S2_018_000_R2_101</strain>
    </source>
</reference>